<dbReference type="UniPathway" id="UPA00204"/>
<evidence type="ECO:0000313" key="14">
    <source>
        <dbReference type="Proteomes" id="UP000190230"/>
    </source>
</evidence>
<evidence type="ECO:0000256" key="2">
    <source>
        <dbReference type="ARBA" id="ARBA00001089"/>
    </source>
</evidence>
<keyword evidence="14" id="KW-1185">Reference proteome</keyword>
<dbReference type="GO" id="GO:0006750">
    <property type="term" value="P:glutathione biosynthetic process"/>
    <property type="evidence" value="ECO:0007669"/>
    <property type="project" value="UniProtKB-KW"/>
</dbReference>
<dbReference type="InterPro" id="IPR029055">
    <property type="entry name" value="Ntn_hydrolases_N"/>
</dbReference>
<feature type="binding site" evidence="10">
    <location>
        <begin position="393"/>
        <end position="395"/>
    </location>
    <ligand>
        <name>L-glutamate</name>
        <dbReference type="ChEBI" id="CHEBI:29985"/>
    </ligand>
</feature>
<dbReference type="NCBIfam" id="TIGR00066">
    <property type="entry name" value="g_glut_trans"/>
    <property type="match status" value="1"/>
</dbReference>
<keyword evidence="6 11" id="KW-0865">Zymogen</keyword>
<evidence type="ECO:0000313" key="13">
    <source>
        <dbReference type="EMBL" id="SKB62941.1"/>
    </source>
</evidence>
<evidence type="ECO:0000256" key="7">
    <source>
        <dbReference type="ARBA" id="ARBA00023315"/>
    </source>
</evidence>
<dbReference type="GO" id="GO:0103068">
    <property type="term" value="F:leukotriene C4 gamma-glutamyl transferase activity"/>
    <property type="evidence" value="ECO:0007669"/>
    <property type="project" value="UniProtKB-EC"/>
</dbReference>
<dbReference type="EC" id="3.4.19.13" evidence="11"/>
<comment type="subunit">
    <text evidence="11">This enzyme consists of two polypeptide chains, which are synthesized in precursor form from a single polypeptide.</text>
</comment>
<dbReference type="AlphaFoldDB" id="A0A1T5CUE0"/>
<proteinExistence type="inferred from homology"/>
<evidence type="ECO:0000256" key="9">
    <source>
        <dbReference type="PIRSR" id="PIRSR600101-1"/>
    </source>
</evidence>
<keyword evidence="5 11" id="KW-0378">Hydrolase</keyword>
<comment type="catalytic activity">
    <reaction evidence="8 11">
        <text>an N-terminal (5-L-glutamyl)-[peptide] + an alpha-amino acid = 5-L-glutamyl amino acid + an N-terminal L-alpha-aminoacyl-[peptide]</text>
        <dbReference type="Rhea" id="RHEA:23904"/>
        <dbReference type="Rhea" id="RHEA-COMP:9780"/>
        <dbReference type="Rhea" id="RHEA-COMP:9795"/>
        <dbReference type="ChEBI" id="CHEBI:77644"/>
        <dbReference type="ChEBI" id="CHEBI:78597"/>
        <dbReference type="ChEBI" id="CHEBI:78599"/>
        <dbReference type="ChEBI" id="CHEBI:78608"/>
        <dbReference type="EC" id="2.3.2.2"/>
    </reaction>
</comment>
<keyword evidence="12" id="KW-0732">Signal</keyword>
<keyword evidence="11" id="KW-0317">Glutathione biosynthesis</keyword>
<comment type="pathway">
    <text evidence="11">Sulfur metabolism; glutathione metabolism.</text>
</comment>
<feature type="chain" id="PRO_5010571156" description="Glutathione hydrolase proenzyme" evidence="12">
    <location>
        <begin position="20"/>
        <end position="566"/>
    </location>
</feature>
<dbReference type="PRINTS" id="PR01210">
    <property type="entry name" value="GGTRANSPTASE"/>
</dbReference>
<dbReference type="InterPro" id="IPR000101">
    <property type="entry name" value="GGT_peptidase"/>
</dbReference>
<dbReference type="InterPro" id="IPR051792">
    <property type="entry name" value="GGT_bact"/>
</dbReference>
<comment type="similarity">
    <text evidence="3 11">Belongs to the gamma-glutamyltransferase family.</text>
</comment>
<comment type="catalytic activity">
    <reaction evidence="1 11">
        <text>an S-substituted glutathione + H2O = an S-substituted L-cysteinylglycine + L-glutamate</text>
        <dbReference type="Rhea" id="RHEA:59468"/>
        <dbReference type="ChEBI" id="CHEBI:15377"/>
        <dbReference type="ChEBI" id="CHEBI:29985"/>
        <dbReference type="ChEBI" id="CHEBI:90779"/>
        <dbReference type="ChEBI" id="CHEBI:143103"/>
        <dbReference type="EC" id="3.4.19.13"/>
    </reaction>
</comment>
<dbReference type="PROSITE" id="PS51257">
    <property type="entry name" value="PROKAR_LIPOPROTEIN"/>
    <property type="match status" value="1"/>
</dbReference>
<dbReference type="GO" id="GO:0036374">
    <property type="term" value="F:glutathione hydrolase activity"/>
    <property type="evidence" value="ECO:0007669"/>
    <property type="project" value="UniProtKB-UniRule"/>
</dbReference>
<dbReference type="Proteomes" id="UP000190230">
    <property type="component" value="Unassembled WGS sequence"/>
</dbReference>
<dbReference type="OrthoDB" id="9781342at2"/>
<feature type="binding site" evidence="10">
    <location>
        <begin position="446"/>
        <end position="447"/>
    </location>
    <ligand>
        <name>L-glutamate</name>
        <dbReference type="ChEBI" id="CHEBI:29985"/>
    </ligand>
</feature>
<dbReference type="Pfam" id="PF01019">
    <property type="entry name" value="G_glu_transpept"/>
    <property type="match status" value="1"/>
</dbReference>
<feature type="binding site" evidence="10">
    <location>
        <position position="417"/>
    </location>
    <ligand>
        <name>L-glutamate</name>
        <dbReference type="ChEBI" id="CHEBI:29985"/>
    </ligand>
</feature>
<evidence type="ECO:0000256" key="3">
    <source>
        <dbReference type="ARBA" id="ARBA00009381"/>
    </source>
</evidence>
<evidence type="ECO:0000256" key="5">
    <source>
        <dbReference type="ARBA" id="ARBA00022801"/>
    </source>
</evidence>
<dbReference type="GO" id="GO:0006751">
    <property type="term" value="P:glutathione catabolic process"/>
    <property type="evidence" value="ECO:0007669"/>
    <property type="project" value="UniProtKB-UniRule"/>
</dbReference>
<dbReference type="InterPro" id="IPR043137">
    <property type="entry name" value="GGT_ssub_C"/>
</dbReference>
<feature type="active site" description="Nucleophile" evidence="9">
    <location>
        <position position="375"/>
    </location>
</feature>
<evidence type="ECO:0000256" key="8">
    <source>
        <dbReference type="ARBA" id="ARBA00047417"/>
    </source>
</evidence>
<dbReference type="Gene3D" id="1.10.246.130">
    <property type="match status" value="1"/>
</dbReference>
<evidence type="ECO:0000256" key="11">
    <source>
        <dbReference type="RuleBase" id="RU368036"/>
    </source>
</evidence>
<dbReference type="SUPFAM" id="SSF56235">
    <property type="entry name" value="N-terminal nucleophile aminohydrolases (Ntn hydrolases)"/>
    <property type="match status" value="1"/>
</dbReference>
<keyword evidence="4 11" id="KW-0808">Transferase</keyword>
<dbReference type="RefSeq" id="WP_079721079.1">
    <property type="nucleotide sequence ID" value="NZ_FUYY01000003.1"/>
</dbReference>
<name>A0A1T5CUE0_9FLAO</name>
<organism evidence="13 14">
    <name type="scientific">Salegentibacter holothuriorum</name>
    <dbReference type="NCBI Taxonomy" id="241145"/>
    <lineage>
        <taxon>Bacteria</taxon>
        <taxon>Pseudomonadati</taxon>
        <taxon>Bacteroidota</taxon>
        <taxon>Flavobacteriia</taxon>
        <taxon>Flavobacteriales</taxon>
        <taxon>Flavobacteriaceae</taxon>
        <taxon>Salegentibacter</taxon>
    </lineage>
</organism>
<sequence length="566" mass="62209">MKKLLLLFVILILAACKNSENPINKSLSKLGPTADSAMVVSAREEASSIGLDILKKGGNAFDAMIATEMALAVTYPFAGNLGGGGFMVYRKANGETGSLDYREKAPLAAYKKMYQDEEGNVMPEKSMYGSLAVGVPGTVAGIFATHKKMGSMPIAEILEPVIDLARRGFIVTQKQSKTLANYRKLFLRENRDTILFAKSYQAGDTIKNLQLAKTLERIVQNGKEEFYGGETGKKLIAYLQERDGIMSMEDLLKYQTHWRDPITVKYKGLNIISMPPPSSGGIVLGQILKMLEPYPLDEFGHNSLKSIQVLTEAERRAYADRSFYLGDPDFVAIPVETLLSDAYLSGRMDNFSFEKATPSSSISYGEIPIYESDETTHYSIVDKYGNAVAVTTTLNGAYGSKMYIEELGFFLNNEMNDFSAKPGVPDMFGLVGAEANSIVAGKKMLSSMTPTIVEKNDELWMTLGSPGGSTIITSVLQTILNVEEFGMSMQEAVDAPRFHHQWLPDEVLLEPNAFDARLLDSLKLKGYHIDQNESRIIGKVDAIRILPDGRLEGGADRRGDDSAKGY</sequence>
<evidence type="ECO:0000256" key="6">
    <source>
        <dbReference type="ARBA" id="ARBA00023145"/>
    </source>
</evidence>
<dbReference type="PANTHER" id="PTHR43199:SF1">
    <property type="entry name" value="GLUTATHIONE HYDROLASE PROENZYME"/>
    <property type="match status" value="1"/>
</dbReference>
<keyword evidence="7 11" id="KW-0012">Acyltransferase</keyword>
<gene>
    <name evidence="13" type="ORF">SAMN05660776_2233</name>
</gene>
<feature type="binding site" evidence="10">
    <location>
        <position position="468"/>
    </location>
    <ligand>
        <name>L-glutamate</name>
        <dbReference type="ChEBI" id="CHEBI:29985"/>
    </ligand>
</feature>
<accession>A0A1T5CUE0</accession>
<feature type="binding site" evidence="10">
    <location>
        <position position="102"/>
    </location>
    <ligand>
        <name>L-glutamate</name>
        <dbReference type="ChEBI" id="CHEBI:29985"/>
    </ligand>
</feature>
<dbReference type="Gene3D" id="3.60.20.40">
    <property type="match status" value="1"/>
</dbReference>
<dbReference type="InterPro" id="IPR043138">
    <property type="entry name" value="GGT_lsub"/>
</dbReference>
<evidence type="ECO:0000256" key="4">
    <source>
        <dbReference type="ARBA" id="ARBA00022679"/>
    </source>
</evidence>
<evidence type="ECO:0000256" key="10">
    <source>
        <dbReference type="PIRSR" id="PIRSR600101-2"/>
    </source>
</evidence>
<dbReference type="EMBL" id="FUYY01000003">
    <property type="protein sequence ID" value="SKB62941.1"/>
    <property type="molecule type" value="Genomic_DNA"/>
</dbReference>
<dbReference type="EC" id="2.3.2.2" evidence="11"/>
<dbReference type="InterPro" id="IPR055262">
    <property type="entry name" value="GGT_CS"/>
</dbReference>
<feature type="signal peptide" evidence="12">
    <location>
        <begin position="1"/>
        <end position="19"/>
    </location>
</feature>
<comment type="catalytic activity">
    <reaction evidence="2 11">
        <text>glutathione + H2O = L-cysteinylglycine + L-glutamate</text>
        <dbReference type="Rhea" id="RHEA:28807"/>
        <dbReference type="ChEBI" id="CHEBI:15377"/>
        <dbReference type="ChEBI" id="CHEBI:29985"/>
        <dbReference type="ChEBI" id="CHEBI:57925"/>
        <dbReference type="ChEBI" id="CHEBI:61694"/>
        <dbReference type="EC" id="3.4.19.13"/>
    </reaction>
</comment>
<protein>
    <recommendedName>
        <fullName evidence="11">Glutathione hydrolase proenzyme</fullName>
        <ecNumber evidence="11">2.3.2.2</ecNumber>
        <ecNumber evidence="11">3.4.19.13</ecNumber>
    </recommendedName>
    <component>
        <recommendedName>
            <fullName evidence="11">Glutathione hydrolase large chain</fullName>
        </recommendedName>
    </component>
    <component>
        <recommendedName>
            <fullName evidence="11">Glutathione hydrolase small chain</fullName>
        </recommendedName>
    </component>
</protein>
<dbReference type="PROSITE" id="PS00462">
    <property type="entry name" value="G_GLU_TRANSPEPTIDASE"/>
    <property type="match status" value="1"/>
</dbReference>
<dbReference type="PANTHER" id="PTHR43199">
    <property type="entry name" value="GLUTATHIONE HYDROLASE"/>
    <property type="match status" value="1"/>
</dbReference>
<dbReference type="STRING" id="241145.SAMN05660776_2233"/>
<evidence type="ECO:0000256" key="12">
    <source>
        <dbReference type="SAM" id="SignalP"/>
    </source>
</evidence>
<comment type="PTM">
    <text evidence="11">Cleaved by autocatalysis into a large and a small subunit.</text>
</comment>
<evidence type="ECO:0000256" key="1">
    <source>
        <dbReference type="ARBA" id="ARBA00001049"/>
    </source>
</evidence>
<reference evidence="14" key="1">
    <citation type="submission" date="2017-02" db="EMBL/GenBank/DDBJ databases">
        <authorList>
            <person name="Varghese N."/>
            <person name="Submissions S."/>
        </authorList>
    </citation>
    <scope>NUCLEOTIDE SEQUENCE [LARGE SCALE GENOMIC DNA]</scope>
    <source>
        <strain evidence="14">DSM 23405</strain>
    </source>
</reference>